<reference evidence="3" key="1">
    <citation type="submission" date="2018-06" db="EMBL/GenBank/DDBJ databases">
        <title>Aestuariibacter litoralis strain KCTC 52945T.</title>
        <authorList>
            <person name="Li X."/>
            <person name="Salam N."/>
            <person name="Li J.-L."/>
            <person name="Chen Y.-M."/>
            <person name="Yang Z.-W."/>
            <person name="Zhang L.-Y."/>
            <person name="Han M.-X."/>
            <person name="Xiao M."/>
            <person name="Li W.-J."/>
        </authorList>
    </citation>
    <scope>NUCLEOTIDE SEQUENCE [LARGE SCALE GENOMIC DNA]</scope>
    <source>
        <strain evidence="3">KCTC 52945</strain>
    </source>
</reference>
<dbReference type="EMBL" id="QKVK01000003">
    <property type="protein sequence ID" value="PZF77131.1"/>
    <property type="molecule type" value="Genomic_DNA"/>
</dbReference>
<evidence type="ECO:0000256" key="1">
    <source>
        <dbReference type="SAM" id="Phobius"/>
    </source>
</evidence>
<proteinExistence type="predicted"/>
<feature type="transmembrane region" description="Helical" evidence="1">
    <location>
        <begin position="43"/>
        <end position="66"/>
    </location>
</feature>
<dbReference type="RefSeq" id="WP_111197360.1">
    <property type="nucleotide sequence ID" value="NZ_QKVK01000003.1"/>
</dbReference>
<protein>
    <submittedName>
        <fullName evidence="2">Uncharacterized protein</fullName>
    </submittedName>
</protein>
<keyword evidence="1" id="KW-0472">Membrane</keyword>
<keyword evidence="1" id="KW-0812">Transmembrane</keyword>
<dbReference type="Proteomes" id="UP000248795">
    <property type="component" value="Unassembled WGS sequence"/>
</dbReference>
<evidence type="ECO:0000313" key="2">
    <source>
        <dbReference type="EMBL" id="PZF77131.1"/>
    </source>
</evidence>
<feature type="transmembrane region" description="Helical" evidence="1">
    <location>
        <begin position="12"/>
        <end position="31"/>
    </location>
</feature>
<gene>
    <name evidence="2" type="ORF">DK847_07300</name>
</gene>
<evidence type="ECO:0000313" key="3">
    <source>
        <dbReference type="Proteomes" id="UP000248795"/>
    </source>
</evidence>
<feature type="transmembrane region" description="Helical" evidence="1">
    <location>
        <begin position="72"/>
        <end position="95"/>
    </location>
</feature>
<comment type="caution">
    <text evidence="2">The sequence shown here is derived from an EMBL/GenBank/DDBJ whole genome shotgun (WGS) entry which is preliminary data.</text>
</comment>
<sequence>MSFMDWWSGTELPPSVIPIAVICALAGSGVLSLYTRWYGLGTLLFNGVALFIGAMAANLLALDLYLPLDRYYVRPVVVSFAGMSLISVVVLMWFVRSGNTE</sequence>
<organism evidence="2 3">
    <name type="scientific">Aestuariivirga litoralis</name>
    <dbReference type="NCBI Taxonomy" id="2650924"/>
    <lineage>
        <taxon>Bacteria</taxon>
        <taxon>Pseudomonadati</taxon>
        <taxon>Pseudomonadota</taxon>
        <taxon>Alphaproteobacteria</taxon>
        <taxon>Hyphomicrobiales</taxon>
        <taxon>Aestuariivirgaceae</taxon>
        <taxon>Aestuariivirga</taxon>
    </lineage>
</organism>
<name>A0A2W2AP09_9HYPH</name>
<keyword evidence="3" id="KW-1185">Reference proteome</keyword>
<dbReference type="AlphaFoldDB" id="A0A2W2AP09"/>
<keyword evidence="1" id="KW-1133">Transmembrane helix</keyword>
<accession>A0A2W2AP09</accession>